<reference evidence="1" key="1">
    <citation type="journal article" date="2021" name="New Phytol.">
        <title>Evolutionary innovations through gain and loss of genes in the ectomycorrhizal Boletales.</title>
        <authorList>
            <person name="Wu G."/>
            <person name="Miyauchi S."/>
            <person name="Morin E."/>
            <person name="Kuo A."/>
            <person name="Drula E."/>
            <person name="Varga T."/>
            <person name="Kohler A."/>
            <person name="Feng B."/>
            <person name="Cao Y."/>
            <person name="Lipzen A."/>
            <person name="Daum C."/>
            <person name="Hundley H."/>
            <person name="Pangilinan J."/>
            <person name="Johnson J."/>
            <person name="Barry K."/>
            <person name="LaButti K."/>
            <person name="Ng V."/>
            <person name="Ahrendt S."/>
            <person name="Min B."/>
            <person name="Choi I.G."/>
            <person name="Park H."/>
            <person name="Plett J.M."/>
            <person name="Magnuson J."/>
            <person name="Spatafora J.W."/>
            <person name="Nagy L.G."/>
            <person name="Henrissat B."/>
            <person name="Grigoriev I.V."/>
            <person name="Yang Z.L."/>
            <person name="Xu J."/>
            <person name="Martin F.M."/>
        </authorList>
    </citation>
    <scope>NUCLEOTIDE SEQUENCE</scope>
    <source>
        <strain evidence="1">ATCC 28755</strain>
    </source>
</reference>
<organism evidence="1 2">
    <name type="scientific">Hygrophoropsis aurantiaca</name>
    <dbReference type="NCBI Taxonomy" id="72124"/>
    <lineage>
        <taxon>Eukaryota</taxon>
        <taxon>Fungi</taxon>
        <taxon>Dikarya</taxon>
        <taxon>Basidiomycota</taxon>
        <taxon>Agaricomycotina</taxon>
        <taxon>Agaricomycetes</taxon>
        <taxon>Agaricomycetidae</taxon>
        <taxon>Boletales</taxon>
        <taxon>Coniophorineae</taxon>
        <taxon>Hygrophoropsidaceae</taxon>
        <taxon>Hygrophoropsis</taxon>
    </lineage>
</organism>
<protein>
    <submittedName>
        <fullName evidence="1">Uncharacterized protein</fullName>
    </submittedName>
</protein>
<sequence>MCGADTDTPPDQRQCGMRMCMWRPGLTLTARAFLAAGLCGYLARRIRRPNGAGSTVQMARDPPSKWRGIRRPVGAGAGDEIAAHDALIRPHRSILCSAELSPLRVKSKDICCVSPANPTRRAALRVVPAVVRHLAVLLYHKKMSGVWWPMSGVWWPMSGVWWPMSEVYQPVSEG</sequence>
<evidence type="ECO:0000313" key="2">
    <source>
        <dbReference type="Proteomes" id="UP000790377"/>
    </source>
</evidence>
<gene>
    <name evidence="1" type="ORF">BJ138DRAFT_1160695</name>
</gene>
<name>A0ACB8A220_9AGAM</name>
<accession>A0ACB8A220</accession>
<keyword evidence="2" id="KW-1185">Reference proteome</keyword>
<proteinExistence type="predicted"/>
<dbReference type="EMBL" id="MU267928">
    <property type="protein sequence ID" value="KAH7907196.1"/>
    <property type="molecule type" value="Genomic_DNA"/>
</dbReference>
<evidence type="ECO:0000313" key="1">
    <source>
        <dbReference type="EMBL" id="KAH7907196.1"/>
    </source>
</evidence>
<comment type="caution">
    <text evidence="1">The sequence shown here is derived from an EMBL/GenBank/DDBJ whole genome shotgun (WGS) entry which is preliminary data.</text>
</comment>
<dbReference type="Proteomes" id="UP000790377">
    <property type="component" value="Unassembled WGS sequence"/>
</dbReference>